<evidence type="ECO:0000256" key="8">
    <source>
        <dbReference type="ARBA" id="ARBA00022840"/>
    </source>
</evidence>
<protein>
    <submittedName>
        <fullName evidence="12">Ribose import ATP-binding protein RbsA</fullName>
        <ecNumber evidence="12">3.6.3.17</ecNumber>
    </submittedName>
</protein>
<evidence type="ECO:0000313" key="13">
    <source>
        <dbReference type="Proteomes" id="UP000049983"/>
    </source>
</evidence>
<dbReference type="SMART" id="SM00382">
    <property type="entry name" value="AAA"/>
    <property type="match status" value="2"/>
</dbReference>
<proteinExistence type="inferred from homology"/>
<dbReference type="CDD" id="cd03216">
    <property type="entry name" value="ABC_Carb_Monos_I"/>
    <property type="match status" value="1"/>
</dbReference>
<comment type="similarity">
    <text evidence="2">Belongs to the ABC transporter superfamily.</text>
</comment>
<dbReference type="InterPro" id="IPR003593">
    <property type="entry name" value="AAA+_ATPase"/>
</dbReference>
<keyword evidence="4" id="KW-1003">Cell membrane</keyword>
<keyword evidence="13" id="KW-1185">Reference proteome</keyword>
<dbReference type="PANTHER" id="PTHR43790">
    <property type="entry name" value="CARBOHYDRATE TRANSPORT ATP-BINDING PROTEIN MG119-RELATED"/>
    <property type="match status" value="1"/>
</dbReference>
<evidence type="ECO:0000256" key="7">
    <source>
        <dbReference type="ARBA" id="ARBA00022741"/>
    </source>
</evidence>
<dbReference type="EMBL" id="CXWC01000002">
    <property type="protein sequence ID" value="CTQ66604.1"/>
    <property type="molecule type" value="Genomic_DNA"/>
</dbReference>
<dbReference type="InterPro" id="IPR017871">
    <property type="entry name" value="ABC_transporter-like_CS"/>
</dbReference>
<organism evidence="12 13">
    <name type="scientific">Roseibium album</name>
    <dbReference type="NCBI Taxonomy" id="311410"/>
    <lineage>
        <taxon>Bacteria</taxon>
        <taxon>Pseudomonadati</taxon>
        <taxon>Pseudomonadota</taxon>
        <taxon>Alphaproteobacteria</taxon>
        <taxon>Hyphomicrobiales</taxon>
        <taxon>Stappiaceae</taxon>
        <taxon>Roseibium</taxon>
    </lineage>
</organism>
<evidence type="ECO:0000256" key="2">
    <source>
        <dbReference type="ARBA" id="ARBA00005417"/>
    </source>
</evidence>
<gene>
    <name evidence="12" type="primary">rbsA_3</name>
    <name evidence="12" type="ORF">LA5096_01161</name>
</gene>
<keyword evidence="5" id="KW-0762">Sugar transport</keyword>
<dbReference type="EC" id="3.6.3.17" evidence="12"/>
<sequence>MVSQASDAVVQEVGEGARTSAHPLLRTESLTKDYPGIRALNEMNFDLRSGEVHILFGENGAGKSTLISMLAGANHPTSGKILFDGKEVHLGSVHEARELGISAVFQEFSLIPQMTVAENMFLGAEPTQGGFLRPREQKAKAEEILKNLDFHLKPGRRVDHLTRAEQQMVEIAKAFRTDPSVLILDEPTASLTNHETEQLFKLVAKLRKRGVGIIYITHRMAEIREIGDRITILRDGRFIDTVDAATTSEDRLVELMTGRVVGQIFPKVNYNPGETILEVDNLHTPGSGGLNGASAFVRRGEIVGFAGLVGSGKSKFAQASFGSYPIESGRIRFKGQDVGKPKTRDMLKRGFMYLPSDRRSDGLMMMRPARENISLASLTNAPLSAGLFLNTRAENRVASELADRLNLSPRRIERLAGQFSGGNQQKLMLARSLTREFDLIVFDEPTVGVDVGTRAAIYQFIAELSENGAAILLISSDLPEILHLTNRTYVFYRGEIQAELAGDDITEANVLAHFFEREEV</sequence>
<dbReference type="Gene3D" id="3.40.50.300">
    <property type="entry name" value="P-loop containing nucleotide triphosphate hydrolases"/>
    <property type="match status" value="2"/>
</dbReference>
<keyword evidence="6" id="KW-0677">Repeat</keyword>
<dbReference type="InterPro" id="IPR027417">
    <property type="entry name" value="P-loop_NTPase"/>
</dbReference>
<keyword evidence="3" id="KW-0813">Transport</keyword>
<evidence type="ECO:0000259" key="11">
    <source>
        <dbReference type="PROSITE" id="PS50893"/>
    </source>
</evidence>
<dbReference type="GeneID" id="97668590"/>
<evidence type="ECO:0000256" key="6">
    <source>
        <dbReference type="ARBA" id="ARBA00022737"/>
    </source>
</evidence>
<keyword evidence="9" id="KW-1278">Translocase</keyword>
<evidence type="ECO:0000313" key="12">
    <source>
        <dbReference type="EMBL" id="CTQ66604.1"/>
    </source>
</evidence>
<dbReference type="InterPro" id="IPR050107">
    <property type="entry name" value="ABC_carbohydrate_import_ATPase"/>
</dbReference>
<comment type="subcellular location">
    <subcellularLocation>
        <location evidence="1">Cell membrane</location>
        <topology evidence="1">Peripheral membrane protein</topology>
    </subcellularLocation>
</comment>
<dbReference type="Pfam" id="PF00005">
    <property type="entry name" value="ABC_tran"/>
    <property type="match status" value="2"/>
</dbReference>
<evidence type="ECO:0000256" key="3">
    <source>
        <dbReference type="ARBA" id="ARBA00022448"/>
    </source>
</evidence>
<dbReference type="FunFam" id="3.40.50.300:FF:000127">
    <property type="entry name" value="Ribose import ATP-binding protein RbsA"/>
    <property type="match status" value="1"/>
</dbReference>
<feature type="domain" description="ABC transporter" evidence="11">
    <location>
        <begin position="274"/>
        <end position="518"/>
    </location>
</feature>
<evidence type="ECO:0000256" key="10">
    <source>
        <dbReference type="ARBA" id="ARBA00023136"/>
    </source>
</evidence>
<evidence type="ECO:0000256" key="9">
    <source>
        <dbReference type="ARBA" id="ARBA00022967"/>
    </source>
</evidence>
<evidence type="ECO:0000256" key="1">
    <source>
        <dbReference type="ARBA" id="ARBA00004202"/>
    </source>
</evidence>
<dbReference type="STRING" id="311410.LA5095_02304"/>
<keyword evidence="12" id="KW-0378">Hydrolase</keyword>
<keyword evidence="8 12" id="KW-0067">ATP-binding</keyword>
<keyword evidence="10" id="KW-0472">Membrane</keyword>
<keyword evidence="7" id="KW-0547">Nucleotide-binding</keyword>
<dbReference type="Proteomes" id="UP000049983">
    <property type="component" value="Unassembled WGS sequence"/>
</dbReference>
<dbReference type="GO" id="GO:0005886">
    <property type="term" value="C:plasma membrane"/>
    <property type="evidence" value="ECO:0007669"/>
    <property type="project" value="UniProtKB-SubCell"/>
</dbReference>
<evidence type="ECO:0000256" key="5">
    <source>
        <dbReference type="ARBA" id="ARBA00022597"/>
    </source>
</evidence>
<reference evidence="13" key="1">
    <citation type="submission" date="2015-07" db="EMBL/GenBank/DDBJ databases">
        <authorList>
            <person name="Rodrigo-Torres Lidia"/>
            <person name="Arahal R.David."/>
        </authorList>
    </citation>
    <scope>NUCLEOTIDE SEQUENCE [LARGE SCALE GENOMIC DNA]</scope>
    <source>
        <strain evidence="13">CECT 5096</strain>
    </source>
</reference>
<dbReference type="InterPro" id="IPR003439">
    <property type="entry name" value="ABC_transporter-like_ATP-bd"/>
</dbReference>
<dbReference type="GO" id="GO:0016887">
    <property type="term" value="F:ATP hydrolysis activity"/>
    <property type="evidence" value="ECO:0007669"/>
    <property type="project" value="InterPro"/>
</dbReference>
<dbReference type="RefSeq" id="WP_082442499.1">
    <property type="nucleotide sequence ID" value="NZ_CANMGD010000005.1"/>
</dbReference>
<dbReference type="OrthoDB" id="9805029at2"/>
<dbReference type="CDD" id="cd03215">
    <property type="entry name" value="ABC_Carb_Monos_II"/>
    <property type="match status" value="1"/>
</dbReference>
<dbReference type="PROSITE" id="PS50893">
    <property type="entry name" value="ABC_TRANSPORTER_2"/>
    <property type="match status" value="2"/>
</dbReference>
<dbReference type="PANTHER" id="PTHR43790:SF9">
    <property type="entry name" value="GALACTOFURANOSE TRANSPORTER ATP-BINDING PROTEIN YTFR"/>
    <property type="match status" value="1"/>
</dbReference>
<name>A0A0M7A9D4_9HYPH</name>
<feature type="domain" description="ABC transporter" evidence="11">
    <location>
        <begin position="25"/>
        <end position="260"/>
    </location>
</feature>
<dbReference type="AlphaFoldDB" id="A0A0M7A9D4"/>
<accession>A0A0M7A9D4</accession>
<evidence type="ECO:0000256" key="4">
    <source>
        <dbReference type="ARBA" id="ARBA00022475"/>
    </source>
</evidence>
<dbReference type="SUPFAM" id="SSF52540">
    <property type="entry name" value="P-loop containing nucleoside triphosphate hydrolases"/>
    <property type="match status" value="2"/>
</dbReference>
<dbReference type="GO" id="GO:0005524">
    <property type="term" value="F:ATP binding"/>
    <property type="evidence" value="ECO:0007669"/>
    <property type="project" value="UniProtKB-KW"/>
</dbReference>
<dbReference type="PROSITE" id="PS00211">
    <property type="entry name" value="ABC_TRANSPORTER_1"/>
    <property type="match status" value="1"/>
</dbReference>